<dbReference type="KEGG" id="ols:Olsu_0653"/>
<dbReference type="InterPro" id="IPR036071">
    <property type="entry name" value="AMMECR1_dom_sf"/>
</dbReference>
<dbReference type="PROSITE" id="PS51112">
    <property type="entry name" value="AMMECR1"/>
    <property type="match status" value="1"/>
</dbReference>
<keyword evidence="3" id="KW-1185">Reference proteome</keyword>
<dbReference type="InterPro" id="IPR004183">
    <property type="entry name" value="Xdiol_dOase_suB"/>
</dbReference>
<dbReference type="PANTHER" id="PTHR13016:SF0">
    <property type="entry name" value="AMME SYNDROME CANDIDATE GENE 1 PROTEIN"/>
    <property type="match status" value="1"/>
</dbReference>
<dbReference type="Pfam" id="PF02900">
    <property type="entry name" value="LigB"/>
    <property type="match status" value="1"/>
</dbReference>
<dbReference type="OrthoDB" id="9785549at2"/>
<dbReference type="STRING" id="633147.Olsu_0653"/>
<dbReference type="InterPro" id="IPR027623">
    <property type="entry name" value="AmmeMemoSam_A"/>
</dbReference>
<dbReference type="Proteomes" id="UP000000333">
    <property type="component" value="Chromosome"/>
</dbReference>
<name>E1QZF3_OLSUV</name>
<dbReference type="eggNOG" id="COG2078">
    <property type="taxonomic scope" value="Bacteria"/>
</dbReference>
<evidence type="ECO:0000313" key="3">
    <source>
        <dbReference type="Proteomes" id="UP000000333"/>
    </source>
</evidence>
<dbReference type="PANTHER" id="PTHR13016">
    <property type="entry name" value="AMMECR1 HOMOLOG"/>
    <property type="match status" value="1"/>
</dbReference>
<dbReference type="NCBIfam" id="TIGR04335">
    <property type="entry name" value="AmmeMemoSam_A"/>
    <property type="match status" value="1"/>
</dbReference>
<evidence type="ECO:0000259" key="1">
    <source>
        <dbReference type="PROSITE" id="PS51112"/>
    </source>
</evidence>
<dbReference type="Gene3D" id="3.40.830.10">
    <property type="entry name" value="LigB-like"/>
    <property type="match status" value="1"/>
</dbReference>
<dbReference type="CDD" id="cd07951">
    <property type="entry name" value="ED_3B_N_AMMECR1"/>
    <property type="match status" value="1"/>
</dbReference>
<dbReference type="GO" id="GO:0008198">
    <property type="term" value="F:ferrous iron binding"/>
    <property type="evidence" value="ECO:0007669"/>
    <property type="project" value="InterPro"/>
</dbReference>
<dbReference type="Pfam" id="PF01871">
    <property type="entry name" value="AMMECR1"/>
    <property type="match status" value="1"/>
</dbReference>
<accession>E1QZF3</accession>
<dbReference type="EMBL" id="CP002106">
    <property type="protein sequence ID" value="ADK67767.1"/>
    <property type="molecule type" value="Genomic_DNA"/>
</dbReference>
<protein>
    <submittedName>
        <fullName evidence="2">AMMECR1 domain protein</fullName>
    </submittedName>
</protein>
<dbReference type="eggNOG" id="COG3885">
    <property type="taxonomic scope" value="Bacteria"/>
</dbReference>
<dbReference type="GO" id="GO:0016702">
    <property type="term" value="F:oxidoreductase activity, acting on single donors with incorporation of molecular oxygen, incorporation of two atoms of oxygen"/>
    <property type="evidence" value="ECO:0007669"/>
    <property type="project" value="UniProtKB-ARBA"/>
</dbReference>
<dbReference type="GeneID" id="78512072"/>
<proteinExistence type="predicted"/>
<feature type="domain" description="AMMECR1" evidence="1">
    <location>
        <begin position="298"/>
        <end position="479"/>
    </location>
</feature>
<dbReference type="InterPro" id="IPR023473">
    <property type="entry name" value="AMMECR1"/>
</dbReference>
<dbReference type="Gene3D" id="3.30.700.20">
    <property type="entry name" value="Hypothetical protein ph0010, domain 1"/>
    <property type="match status" value="1"/>
</dbReference>
<dbReference type="HOGENOM" id="CLU_048702_0_0_11"/>
<reference evidence="2 3" key="1">
    <citation type="journal article" date="2010" name="Stand. Genomic Sci.">
        <title>Complete genome sequence of Olsenella uli type strain (VPI D76D-27C).</title>
        <authorList>
            <person name="Goker M."/>
            <person name="Held B."/>
            <person name="Lucas S."/>
            <person name="Nolan M."/>
            <person name="Yasawong M."/>
            <person name="Glavina Del Rio T."/>
            <person name="Tice H."/>
            <person name="Cheng J.F."/>
            <person name="Bruce D."/>
            <person name="Detter J.C."/>
            <person name="Tapia R."/>
            <person name="Han C."/>
            <person name="Goodwin L."/>
            <person name="Pitluck S."/>
            <person name="Liolios K."/>
            <person name="Ivanova N."/>
            <person name="Mavromatis K."/>
            <person name="Mikhailova N."/>
            <person name="Pati A."/>
            <person name="Chen A."/>
            <person name="Palaniappan K."/>
            <person name="Land M."/>
            <person name="Hauser L."/>
            <person name="Chang Y.J."/>
            <person name="Jeffries C.D."/>
            <person name="Rohde M."/>
            <person name="Sikorski J."/>
            <person name="Pukall R."/>
            <person name="Woyke T."/>
            <person name="Bristow J."/>
            <person name="Eisen J.A."/>
            <person name="Markowitz V."/>
            <person name="Hugenholtz P."/>
            <person name="Kyrpides N.C."/>
            <person name="Klenk H.P."/>
            <person name="Lapidus A."/>
        </authorList>
    </citation>
    <scope>NUCLEOTIDE SEQUENCE [LARGE SCALE GENOMIC DNA]</scope>
    <source>
        <strain evidence="3">ATCC 49627 / DSM 7084 / CIP 109912 / JCM 12494 / NCIMB 702895 / VPI D76D-27C</strain>
    </source>
</reference>
<dbReference type="SUPFAM" id="SSF53213">
    <property type="entry name" value="LigB-like"/>
    <property type="match status" value="1"/>
</dbReference>
<organism evidence="2 3">
    <name type="scientific">Olsenella uli (strain ATCC 49627 / DSM 7084 / CCUG 31166 / CIP 109912 / JCM 12494 / LMG 11480 / NCIMB 702895 / VPI D76D-27C)</name>
    <name type="common">Lactobacillus uli</name>
    <dbReference type="NCBI Taxonomy" id="633147"/>
    <lineage>
        <taxon>Bacteria</taxon>
        <taxon>Bacillati</taxon>
        <taxon>Actinomycetota</taxon>
        <taxon>Coriobacteriia</taxon>
        <taxon>Coriobacteriales</taxon>
        <taxon>Atopobiaceae</taxon>
        <taxon>Olsenella</taxon>
    </lineage>
</organism>
<dbReference type="SUPFAM" id="SSF143447">
    <property type="entry name" value="AMMECR1-like"/>
    <property type="match status" value="1"/>
</dbReference>
<dbReference type="RefSeq" id="WP_013251519.1">
    <property type="nucleotide sequence ID" value="NC_014363.1"/>
</dbReference>
<dbReference type="AlphaFoldDB" id="E1QZF3"/>
<dbReference type="InterPro" id="IPR002733">
    <property type="entry name" value="AMMECR1_domain"/>
</dbReference>
<sequence length="479" mass="51109">MAIVAAFAVPHPPLIIPAVGNGRERDVQDTIDAYGEAGRRIAGLAPETLVISTPHSVMYRDYIHISPGSRAHGSFAQFGAPEAAYGCDYDVGFVDALCAAVDAAGIPAGTEGERDPLLDHATMVPLHFIWKAWPDDRPRPKVVRMGLSGLSPAVHYRLGQCVQAVAGELGRRTVYVASGDLSHRLTADGPYGFAPDGPKFDEAIDGIFRTGDFLALLSMDPGLAERAAECGLRSFQIMAGALDRTSVSAELLSHEGPFGVGYGVAAFTPTSAAGADASRSFLEQYEDAHVREMAGRKAAEDLFVRLARLSLETYVRDGRRIDPGNPHDMASLGEALPAELLDGRAGCFVSLKVGGELRGCMGTILPTRSSLAEEICANAVSAGTRDPRFPAVRSSELYELVYDVDVLTVPEPISSPDELDVRRYGVIVSTADGRRGLLLPDLDGVDSVEQQVGIAARKGGIDLGRDGWTLERFEVVRHA</sequence>
<dbReference type="PATRIC" id="fig|633147.7.peg.899"/>
<evidence type="ECO:0000313" key="2">
    <source>
        <dbReference type="EMBL" id="ADK67767.1"/>
    </source>
</evidence>
<dbReference type="InterPro" id="IPR027485">
    <property type="entry name" value="AMMECR1_N"/>
</dbReference>
<gene>
    <name evidence="2" type="ordered locus">Olsu_0653</name>
</gene>